<gene>
    <name evidence="6" type="ORF">MHYMCMPASI_00495</name>
</gene>
<reference evidence="6" key="1">
    <citation type="submission" date="2021-06" db="EMBL/GenBank/DDBJ databases">
        <authorList>
            <person name="Nardi T."/>
            <person name="Nardi T."/>
        </authorList>
    </citation>
    <scope>NUCLEOTIDE SEQUENCE</scope>
</reference>
<feature type="transmembrane region" description="Helical" evidence="5">
    <location>
        <begin position="500"/>
        <end position="522"/>
    </location>
</feature>
<evidence type="ECO:0000256" key="5">
    <source>
        <dbReference type="SAM" id="Phobius"/>
    </source>
</evidence>
<keyword evidence="2 5" id="KW-1133">Transmembrane helix</keyword>
<evidence type="ECO:0000256" key="4">
    <source>
        <dbReference type="SAM" id="MobiDB-lite"/>
    </source>
</evidence>
<dbReference type="EMBL" id="CAJVAF010000215">
    <property type="protein sequence ID" value="CAG7591861.1"/>
    <property type="molecule type" value="Genomic_DNA"/>
</dbReference>
<evidence type="ECO:0000256" key="2">
    <source>
        <dbReference type="ARBA" id="ARBA00022989"/>
    </source>
</evidence>
<evidence type="ECO:0000313" key="7">
    <source>
        <dbReference type="Proteomes" id="UP000837675"/>
    </source>
</evidence>
<name>A0A8S4BW32_9ACAR</name>
<proteinExistence type="predicted"/>
<dbReference type="Pfam" id="PF04610">
    <property type="entry name" value="TrbL"/>
    <property type="match status" value="1"/>
</dbReference>
<feature type="transmembrane region" description="Helical" evidence="5">
    <location>
        <begin position="439"/>
        <end position="457"/>
    </location>
</feature>
<organism evidence="6 7">
    <name type="scientific">Hyalomma marginatum</name>
    <dbReference type="NCBI Taxonomy" id="34627"/>
    <lineage>
        <taxon>Eukaryota</taxon>
        <taxon>Metazoa</taxon>
        <taxon>Ecdysozoa</taxon>
        <taxon>Arthropoda</taxon>
        <taxon>Chelicerata</taxon>
        <taxon>Arachnida</taxon>
        <taxon>Acari</taxon>
        <taxon>Parasitiformes</taxon>
        <taxon>Ixodida</taxon>
        <taxon>Ixodoidea</taxon>
        <taxon>Ixodidae</taxon>
        <taxon>Hyalomminae</taxon>
        <taxon>Hyalomma</taxon>
    </lineage>
</organism>
<evidence type="ECO:0000256" key="1">
    <source>
        <dbReference type="ARBA" id="ARBA00022692"/>
    </source>
</evidence>
<keyword evidence="3 5" id="KW-0472">Membrane</keyword>
<evidence type="ECO:0000256" key="3">
    <source>
        <dbReference type="ARBA" id="ARBA00023136"/>
    </source>
</evidence>
<accession>A0A8S4BW32</accession>
<feature type="transmembrane region" description="Helical" evidence="5">
    <location>
        <begin position="569"/>
        <end position="588"/>
    </location>
</feature>
<keyword evidence="1 5" id="KW-0812">Transmembrane</keyword>
<dbReference type="InterPro" id="IPR007688">
    <property type="entry name" value="Conjugal_tfr_TrbL/VirB6"/>
</dbReference>
<feature type="compositionally biased region" description="Basic and acidic residues" evidence="4">
    <location>
        <begin position="720"/>
        <end position="741"/>
    </location>
</feature>
<dbReference type="AlphaFoldDB" id="A0A8S4BW32"/>
<feature type="transmembrane region" description="Helical" evidence="5">
    <location>
        <begin position="464"/>
        <end position="488"/>
    </location>
</feature>
<dbReference type="Proteomes" id="UP000837675">
    <property type="component" value="Unassembled WGS sequence"/>
</dbReference>
<protein>
    <submittedName>
        <fullName evidence="6">Type IV secretion system protein</fullName>
    </submittedName>
</protein>
<keyword evidence="7" id="KW-1185">Reference proteome</keyword>
<dbReference type="GO" id="GO:0030255">
    <property type="term" value="P:protein secretion by the type IV secretion system"/>
    <property type="evidence" value="ECO:0007669"/>
    <property type="project" value="InterPro"/>
</dbReference>
<feature type="region of interest" description="Disordered" evidence="4">
    <location>
        <begin position="682"/>
        <end position="741"/>
    </location>
</feature>
<comment type="caution">
    <text evidence="6">The sequence shown here is derived from an EMBL/GenBank/DDBJ whole genome shotgun (WGS) entry which is preliminary data.</text>
</comment>
<feature type="transmembrane region" description="Helical" evidence="5">
    <location>
        <begin position="344"/>
        <end position="363"/>
    </location>
</feature>
<sequence>MNHNLYKLSLPAFRTIFFILAISYKLILVASAASGGACIAADDFGLGGSITVPANPDEGITTQGVTKLLRVDPKKQQIAPWIDSGLYTLGNPPAPKNPTQNRLKLTITGSWNPWGNIEGLNVNECELLDCSPTKKQDRVCLPGGKVVNSDIDKLPCTLKNGWGLYGLIAMADSGGKSYYNPNDLSAAINLPKSLFRTFRVAPTVKGARINSSAFDEEPEYEYYFELDATQYCDESGCVKDVHKEGGEYIVRGRLFFKIQDGYYQDNSGVYNVTVTNGVYTEKGFIERTINMFTKQIDKVTKSIYENIVHNLKLITIIRAFLLLYIVITGIMFALGTIKVSQRELVVRLFKFSIVATLISNQSWNFFNTYLFSLCRDGARDIADMIIRATLYYDGNPNSPIYYLPDKASPLTIYDVLLKTLTKIPVHAKTWSLLFYEWKLYWIPCIYVGFYFIIISILKSLVLYLLMLIQFALLLIMAPIFIMMLLFQITKELFNMWIKQVVSTGVLYIMLATSIGLMVKLIFGQIQALLFFRVCWQTVWKLEILGLTIIDLKFWYPQSASELLNSINAINFFAFLLVAIVFFSIMENIPEMVDIIMGEGRMPTKEVYASALNQYRNSFVAIKLRQAKAAAYQGAIAAITYVDGGATAKVVDTVNRGADMAKRMLAKFDEGVGEGKGDGIAQAFDTPDKWISKGSGGSSGSSAGPSNVGGMGGGVKTIRLKVNEDTSPDKPVNTDKGDQQRS</sequence>
<feature type="transmembrane region" description="Helical" evidence="5">
    <location>
        <begin position="316"/>
        <end position="337"/>
    </location>
</feature>
<feature type="transmembrane region" description="Helical" evidence="5">
    <location>
        <begin position="12"/>
        <end position="33"/>
    </location>
</feature>
<evidence type="ECO:0000313" key="6">
    <source>
        <dbReference type="EMBL" id="CAG7591861.1"/>
    </source>
</evidence>